<dbReference type="InterPro" id="IPR004556">
    <property type="entry name" value="HemK-like"/>
</dbReference>
<keyword evidence="2 5" id="KW-0808">Transferase</keyword>
<evidence type="ECO:0000256" key="4">
    <source>
        <dbReference type="ARBA" id="ARBA00048391"/>
    </source>
</evidence>
<feature type="binding site" evidence="5">
    <location>
        <position position="193"/>
    </location>
    <ligand>
        <name>S-adenosyl-L-methionine</name>
        <dbReference type="ChEBI" id="CHEBI:59789"/>
    </ligand>
</feature>
<dbReference type="HAMAP" id="MF_02126">
    <property type="entry name" value="RF_methyltr_PrmC"/>
    <property type="match status" value="1"/>
</dbReference>
<sequence>MSVIPMKNTTIAHWIAHGQEQLVSCSDSAKLDAQILLCFVLDKERSYLLTWPEKEVTEQSEQQYIALLQRRILGEPIAYIVGVQEFWSLPFRVSPATLIPRPDTEILVELVLEHFGELDTLHCLDLGTGTGAIALALASEQPNWQIDAIDFSLDAVNLAKQNAQDLHLSHVNIFQSDWFSAVNERKFDVIVSNPPYIDALDEHLNQGDVRFEPESALVADEQGLGDIKHIAQQALKFLNTHGSLFFEHGFEQGKAVRNILTALGYDNAQTVRDFNGHERITWARLQVG</sequence>
<evidence type="ECO:0000259" key="7">
    <source>
        <dbReference type="Pfam" id="PF17827"/>
    </source>
</evidence>
<dbReference type="GO" id="GO:0003676">
    <property type="term" value="F:nucleic acid binding"/>
    <property type="evidence" value="ECO:0007669"/>
    <property type="project" value="InterPro"/>
</dbReference>
<dbReference type="NCBIfam" id="TIGR03534">
    <property type="entry name" value="RF_mod_PrmC"/>
    <property type="match status" value="1"/>
</dbReference>
<evidence type="ECO:0000259" key="6">
    <source>
        <dbReference type="Pfam" id="PF05175"/>
    </source>
</evidence>
<dbReference type="EC" id="2.1.1.297" evidence="5"/>
<feature type="binding site" evidence="5">
    <location>
        <position position="150"/>
    </location>
    <ligand>
        <name>S-adenosyl-L-methionine</name>
        <dbReference type="ChEBI" id="CHEBI:59789"/>
    </ligand>
</feature>
<keyword evidence="3 5" id="KW-0949">S-adenosyl-L-methionine</keyword>
<feature type="binding site" evidence="5">
    <location>
        <begin position="193"/>
        <end position="196"/>
    </location>
    <ligand>
        <name>substrate</name>
    </ligand>
</feature>
<evidence type="ECO:0000256" key="1">
    <source>
        <dbReference type="ARBA" id="ARBA00022603"/>
    </source>
</evidence>
<dbReference type="InterPro" id="IPR040758">
    <property type="entry name" value="PrmC_N"/>
</dbReference>
<dbReference type="InterPro" id="IPR029063">
    <property type="entry name" value="SAM-dependent_MTases_sf"/>
</dbReference>
<keyword evidence="1 5" id="KW-0489">Methyltransferase</keyword>
<dbReference type="InterPro" id="IPR002052">
    <property type="entry name" value="DNA_methylase_N6_adenine_CS"/>
</dbReference>
<dbReference type="InterPro" id="IPR007848">
    <property type="entry name" value="Small_mtfrase_dom"/>
</dbReference>
<comment type="catalytic activity">
    <reaction evidence="4 5">
        <text>L-glutaminyl-[peptide chain release factor] + S-adenosyl-L-methionine = N(5)-methyl-L-glutaminyl-[peptide chain release factor] + S-adenosyl-L-homocysteine + H(+)</text>
        <dbReference type="Rhea" id="RHEA:42896"/>
        <dbReference type="Rhea" id="RHEA-COMP:10271"/>
        <dbReference type="Rhea" id="RHEA-COMP:10272"/>
        <dbReference type="ChEBI" id="CHEBI:15378"/>
        <dbReference type="ChEBI" id="CHEBI:30011"/>
        <dbReference type="ChEBI" id="CHEBI:57856"/>
        <dbReference type="ChEBI" id="CHEBI:59789"/>
        <dbReference type="ChEBI" id="CHEBI:61891"/>
        <dbReference type="EC" id="2.1.1.297"/>
    </reaction>
</comment>
<dbReference type="PROSITE" id="PS00092">
    <property type="entry name" value="N6_MTASE"/>
    <property type="match status" value="1"/>
</dbReference>
<dbReference type="AlphaFoldDB" id="A0A1Y5E5S3"/>
<dbReference type="Pfam" id="PF05175">
    <property type="entry name" value="MTS"/>
    <property type="match status" value="1"/>
</dbReference>
<gene>
    <name evidence="5" type="primary">prmC</name>
    <name evidence="8" type="ORF">A9Q75_16330</name>
</gene>
<proteinExistence type="inferred from homology"/>
<feature type="domain" description="Methyltransferase small" evidence="6">
    <location>
        <begin position="109"/>
        <end position="203"/>
    </location>
</feature>
<dbReference type="GO" id="GO:0032259">
    <property type="term" value="P:methylation"/>
    <property type="evidence" value="ECO:0007669"/>
    <property type="project" value="UniProtKB-KW"/>
</dbReference>
<dbReference type="NCBIfam" id="TIGR00536">
    <property type="entry name" value="hemK_fam"/>
    <property type="match status" value="1"/>
</dbReference>
<evidence type="ECO:0000313" key="8">
    <source>
        <dbReference type="EMBL" id="OUR76544.1"/>
    </source>
</evidence>
<dbReference type="CDD" id="cd02440">
    <property type="entry name" value="AdoMet_MTases"/>
    <property type="match status" value="1"/>
</dbReference>
<dbReference type="Proteomes" id="UP000243053">
    <property type="component" value="Unassembled WGS sequence"/>
</dbReference>
<dbReference type="Gene3D" id="3.40.50.150">
    <property type="entry name" value="Vaccinia Virus protein VP39"/>
    <property type="match status" value="1"/>
</dbReference>
<dbReference type="EMBL" id="MAAF01000100">
    <property type="protein sequence ID" value="OUR76544.1"/>
    <property type="molecule type" value="Genomic_DNA"/>
</dbReference>
<dbReference type="FunFam" id="3.40.50.150:FF:000053">
    <property type="entry name" value="Release factor glutamine methyltransferase"/>
    <property type="match status" value="1"/>
</dbReference>
<feature type="domain" description="Release factor glutamine methyltransferase N-terminal" evidence="7">
    <location>
        <begin position="14"/>
        <end position="82"/>
    </location>
</feature>
<comment type="function">
    <text evidence="5">Methylates the class 1 translation termination release factors RF1/PrfA and RF2/PrfB on the glutamine residue of the universally conserved GGQ motif.</text>
</comment>
<evidence type="ECO:0000313" key="9">
    <source>
        <dbReference type="Proteomes" id="UP000243053"/>
    </source>
</evidence>
<dbReference type="SUPFAM" id="SSF53335">
    <property type="entry name" value="S-adenosyl-L-methionine-dependent methyltransferases"/>
    <property type="match status" value="1"/>
</dbReference>
<dbReference type="Pfam" id="PF17827">
    <property type="entry name" value="PrmC_N"/>
    <property type="match status" value="1"/>
</dbReference>
<name>A0A1Y5E5S3_COLPS</name>
<dbReference type="Gene3D" id="1.10.8.10">
    <property type="entry name" value="DNA helicase RuvA subunit, C-terminal domain"/>
    <property type="match status" value="1"/>
</dbReference>
<dbReference type="InterPro" id="IPR050320">
    <property type="entry name" value="N5-glutamine_MTase"/>
</dbReference>
<evidence type="ECO:0000256" key="3">
    <source>
        <dbReference type="ARBA" id="ARBA00022691"/>
    </source>
</evidence>
<evidence type="ECO:0000256" key="5">
    <source>
        <dbReference type="HAMAP-Rule" id="MF_02126"/>
    </source>
</evidence>
<dbReference type="PANTHER" id="PTHR18895:SF74">
    <property type="entry name" value="MTRF1L RELEASE FACTOR GLUTAMINE METHYLTRANSFERASE"/>
    <property type="match status" value="1"/>
</dbReference>
<reference evidence="9" key="1">
    <citation type="journal article" date="2017" name="Proc. Natl. Acad. Sci. U.S.A.">
        <title>Simulation of Deepwater Horizon oil plume reveals substrate specialization within a complex community of hydrocarbon degraders.</title>
        <authorList>
            <person name="Hu P."/>
            <person name="Dubinsky E.A."/>
            <person name="Probst A.J."/>
            <person name="Wang J."/>
            <person name="Sieber C.M.K."/>
            <person name="Tom L.M."/>
            <person name="Gardinali P."/>
            <person name="Banfield J.F."/>
            <person name="Atlas R.M."/>
            <person name="Andersen G.L."/>
        </authorList>
    </citation>
    <scope>NUCLEOTIDE SEQUENCE [LARGE SCALE GENOMIC DNA]</scope>
</reference>
<accession>A0A1Y5E5S3</accession>
<dbReference type="PANTHER" id="PTHR18895">
    <property type="entry name" value="HEMK METHYLTRANSFERASE"/>
    <property type="match status" value="1"/>
</dbReference>
<dbReference type="FunFam" id="1.10.8.10:FF:000032">
    <property type="entry name" value="Release factor glutamine methyltransferase"/>
    <property type="match status" value="1"/>
</dbReference>
<organism evidence="8 9">
    <name type="scientific">Colwellia psychrerythraea</name>
    <name type="common">Vibrio psychroerythus</name>
    <dbReference type="NCBI Taxonomy" id="28229"/>
    <lineage>
        <taxon>Bacteria</taxon>
        <taxon>Pseudomonadati</taxon>
        <taxon>Pseudomonadota</taxon>
        <taxon>Gammaproteobacteria</taxon>
        <taxon>Alteromonadales</taxon>
        <taxon>Colwelliaceae</taxon>
        <taxon>Colwellia</taxon>
    </lineage>
</organism>
<comment type="similarity">
    <text evidence="5">Belongs to the protein N5-glutamine methyltransferase family. PrmC subfamily.</text>
</comment>
<evidence type="ECO:0000256" key="2">
    <source>
        <dbReference type="ARBA" id="ARBA00022679"/>
    </source>
</evidence>
<feature type="binding site" evidence="5">
    <location>
        <begin position="127"/>
        <end position="131"/>
    </location>
    <ligand>
        <name>S-adenosyl-L-methionine</name>
        <dbReference type="ChEBI" id="CHEBI:59789"/>
    </ligand>
</feature>
<feature type="binding site" evidence="5">
    <location>
        <position position="178"/>
    </location>
    <ligand>
        <name>S-adenosyl-L-methionine</name>
        <dbReference type="ChEBI" id="CHEBI:59789"/>
    </ligand>
</feature>
<dbReference type="InterPro" id="IPR019874">
    <property type="entry name" value="RF_methyltr_PrmC"/>
</dbReference>
<protein>
    <recommendedName>
        <fullName evidence="5">Release factor glutamine methyltransferase</fullName>
        <shortName evidence="5">RF MTase</shortName>
        <ecNumber evidence="5">2.1.1.297</ecNumber>
    </recommendedName>
    <alternativeName>
        <fullName evidence="5">N5-glutamine methyltransferase PrmC</fullName>
    </alternativeName>
    <alternativeName>
        <fullName evidence="5">Protein-(glutamine-N5) MTase PrmC</fullName>
    </alternativeName>
    <alternativeName>
        <fullName evidence="5">Protein-glutamine N-methyltransferase PrmC</fullName>
    </alternativeName>
</protein>
<comment type="caution">
    <text evidence="8">The sequence shown here is derived from an EMBL/GenBank/DDBJ whole genome shotgun (WGS) entry which is preliminary data.</text>
</comment>
<dbReference type="GO" id="GO:0102559">
    <property type="term" value="F:peptide chain release factor N(5)-glutamine methyltransferase activity"/>
    <property type="evidence" value="ECO:0007669"/>
    <property type="project" value="UniProtKB-EC"/>
</dbReference>